<reference evidence="5 6" key="1">
    <citation type="submission" date="2012-08" db="EMBL/GenBank/DDBJ databases">
        <title>The Genome Sequence of Barnesiella intestinihominis YIT 11860.</title>
        <authorList>
            <consortium name="The Broad Institute Genome Sequencing Platform"/>
            <person name="Earl A."/>
            <person name="Ward D."/>
            <person name="Feldgarden M."/>
            <person name="Gevers D."/>
            <person name="Morotomi M."/>
            <person name="Walker B."/>
            <person name="Young S.K."/>
            <person name="Zeng Q."/>
            <person name="Gargeya S."/>
            <person name="Fitzgerald M."/>
            <person name="Haas B."/>
            <person name="Abouelleil A."/>
            <person name="Alvarado L."/>
            <person name="Arachchi H.M."/>
            <person name="Berlin A.M."/>
            <person name="Chapman S.B."/>
            <person name="Goldberg J."/>
            <person name="Griggs A."/>
            <person name="Gujja S."/>
            <person name="Hansen M."/>
            <person name="Howarth C."/>
            <person name="Imamovic A."/>
            <person name="Larimer J."/>
            <person name="McCowen C."/>
            <person name="Montmayeur A."/>
            <person name="Murphy C."/>
            <person name="Neiman D."/>
            <person name="Pearson M."/>
            <person name="Priest M."/>
            <person name="Roberts A."/>
            <person name="Saif S."/>
            <person name="Shea T."/>
            <person name="Sisk P."/>
            <person name="Sykes S."/>
            <person name="Wortman J."/>
            <person name="Nusbaum C."/>
            <person name="Birren B."/>
        </authorList>
    </citation>
    <scope>NUCLEOTIDE SEQUENCE [LARGE SCALE GENOMIC DNA]</scope>
    <source>
        <strain evidence="5 6">YIT 11860</strain>
    </source>
</reference>
<evidence type="ECO:0000256" key="4">
    <source>
        <dbReference type="ARBA" id="ARBA00023163"/>
    </source>
</evidence>
<dbReference type="RefSeq" id="WP_008861035.1">
    <property type="nucleotide sequence ID" value="NZ_CAXSNY010000002.1"/>
</dbReference>
<sequence length="120" mass="14209">MEKLTHQEEEIMLVIWKKKRGIIKDFLEQLPEPQPPYTTVASIVKNLEKKGFLSSEKIGNTYLYIPRITQTEYKKKFLSGIVKSYFSNSYKEMVTFFAHEQKLSEEDLRQIIEMIERGKS</sequence>
<dbReference type="HOGENOM" id="CLU_119090_4_0_10"/>
<organism evidence="5 6">
    <name type="scientific">Barnesiella intestinihominis YIT 11860</name>
    <dbReference type="NCBI Taxonomy" id="742726"/>
    <lineage>
        <taxon>Bacteria</taxon>
        <taxon>Pseudomonadati</taxon>
        <taxon>Bacteroidota</taxon>
        <taxon>Bacteroidia</taxon>
        <taxon>Bacteroidales</taxon>
        <taxon>Barnesiellaceae</taxon>
        <taxon>Barnesiella</taxon>
    </lineage>
</organism>
<dbReference type="PATRIC" id="fig|742726.3.peg.567"/>
<evidence type="ECO:0008006" key="7">
    <source>
        <dbReference type="Google" id="ProtNLM"/>
    </source>
</evidence>
<keyword evidence="2" id="KW-0805">Transcription regulation</keyword>
<evidence type="ECO:0000313" key="6">
    <source>
        <dbReference type="Proteomes" id="UP000006044"/>
    </source>
</evidence>
<dbReference type="EMBL" id="ADLE01000001">
    <property type="protein sequence ID" value="EJZ66361.1"/>
    <property type="molecule type" value="Genomic_DNA"/>
</dbReference>
<dbReference type="GeneID" id="77847876"/>
<dbReference type="Pfam" id="PF03965">
    <property type="entry name" value="Penicillinase_R"/>
    <property type="match status" value="1"/>
</dbReference>
<dbReference type="InterPro" id="IPR036390">
    <property type="entry name" value="WH_DNA-bd_sf"/>
</dbReference>
<dbReference type="Gene3D" id="1.10.10.10">
    <property type="entry name" value="Winged helix-like DNA-binding domain superfamily/Winged helix DNA-binding domain"/>
    <property type="match status" value="1"/>
</dbReference>
<dbReference type="eggNOG" id="COG3682">
    <property type="taxonomic scope" value="Bacteria"/>
</dbReference>
<proteinExistence type="inferred from homology"/>
<dbReference type="InterPro" id="IPR005650">
    <property type="entry name" value="BlaI_family"/>
</dbReference>
<gene>
    <name evidence="5" type="ORF">HMPREF9448_00538</name>
</gene>
<accession>K0X7G9</accession>
<keyword evidence="3" id="KW-0238">DNA-binding</keyword>
<dbReference type="SUPFAM" id="SSF46785">
    <property type="entry name" value="Winged helix' DNA-binding domain"/>
    <property type="match status" value="1"/>
</dbReference>
<comment type="similarity">
    <text evidence="1">Belongs to the BlaI transcriptional regulatory family.</text>
</comment>
<name>K0X7G9_9BACT</name>
<comment type="caution">
    <text evidence="5">The sequence shown here is derived from an EMBL/GenBank/DDBJ whole genome shotgun (WGS) entry which is preliminary data.</text>
</comment>
<dbReference type="AlphaFoldDB" id="K0X7G9"/>
<dbReference type="Proteomes" id="UP000006044">
    <property type="component" value="Unassembled WGS sequence"/>
</dbReference>
<evidence type="ECO:0000256" key="1">
    <source>
        <dbReference type="ARBA" id="ARBA00011046"/>
    </source>
</evidence>
<dbReference type="STRING" id="742726.HMPREF9448_00538"/>
<dbReference type="Gene3D" id="1.10.4040.10">
    <property type="entry name" value="Penicillinase repressor domain"/>
    <property type="match status" value="1"/>
</dbReference>
<dbReference type="PIRSF" id="PIRSF019455">
    <property type="entry name" value="CopR_AtkY"/>
    <property type="match status" value="1"/>
</dbReference>
<evidence type="ECO:0000256" key="2">
    <source>
        <dbReference type="ARBA" id="ARBA00023015"/>
    </source>
</evidence>
<keyword evidence="6" id="KW-1185">Reference proteome</keyword>
<evidence type="ECO:0000256" key="3">
    <source>
        <dbReference type="ARBA" id="ARBA00023125"/>
    </source>
</evidence>
<evidence type="ECO:0000313" key="5">
    <source>
        <dbReference type="EMBL" id="EJZ66361.1"/>
    </source>
</evidence>
<dbReference type="InterPro" id="IPR036388">
    <property type="entry name" value="WH-like_DNA-bd_sf"/>
</dbReference>
<protein>
    <recommendedName>
        <fullName evidence="7">Transcriptional regulator</fullName>
    </recommendedName>
</protein>
<keyword evidence="4" id="KW-0804">Transcription</keyword>
<dbReference type="GO" id="GO:0045892">
    <property type="term" value="P:negative regulation of DNA-templated transcription"/>
    <property type="evidence" value="ECO:0007669"/>
    <property type="project" value="InterPro"/>
</dbReference>
<dbReference type="GO" id="GO:0003677">
    <property type="term" value="F:DNA binding"/>
    <property type="evidence" value="ECO:0007669"/>
    <property type="project" value="UniProtKB-KW"/>
</dbReference>
<dbReference type="OrthoDB" id="1098508at2"/>